<reference evidence="2" key="1">
    <citation type="journal article" date="2022" name="Mol. Ecol. Resour.">
        <title>The genomes of chicory, endive, great burdock and yacon provide insights into Asteraceae palaeo-polyploidization history and plant inulin production.</title>
        <authorList>
            <person name="Fan W."/>
            <person name="Wang S."/>
            <person name="Wang H."/>
            <person name="Wang A."/>
            <person name="Jiang F."/>
            <person name="Liu H."/>
            <person name="Zhao H."/>
            <person name="Xu D."/>
            <person name="Zhang Y."/>
        </authorList>
    </citation>
    <scope>NUCLEOTIDE SEQUENCE [LARGE SCALE GENOMIC DNA]</scope>
    <source>
        <strain evidence="2">cv. Niubang</strain>
    </source>
</reference>
<sequence length="200" mass="22895">MGQPLFWDDCEVSSEEEGDDSFIPSVWMEEDRDDEEWCVEESVFDDKLNGEEEDQPVENMEAGDGAPVRGKPKVTTCKFKILVDIRGADGSTTKNEESIINGREEEGLMEGATKIGVGGTHEIKQKENKLMGDNQNREGRKRKDQRIPNRSRIRTIIWDWAREKRFEKCIDSTSDALEFGRQFRSSWEGKKMAGDQNGRL</sequence>
<organism evidence="1 2">
    <name type="scientific">Arctium lappa</name>
    <name type="common">Greater burdock</name>
    <name type="synonym">Lappa major</name>
    <dbReference type="NCBI Taxonomy" id="4217"/>
    <lineage>
        <taxon>Eukaryota</taxon>
        <taxon>Viridiplantae</taxon>
        <taxon>Streptophyta</taxon>
        <taxon>Embryophyta</taxon>
        <taxon>Tracheophyta</taxon>
        <taxon>Spermatophyta</taxon>
        <taxon>Magnoliopsida</taxon>
        <taxon>eudicotyledons</taxon>
        <taxon>Gunneridae</taxon>
        <taxon>Pentapetalae</taxon>
        <taxon>asterids</taxon>
        <taxon>campanulids</taxon>
        <taxon>Asterales</taxon>
        <taxon>Asteraceae</taxon>
        <taxon>Carduoideae</taxon>
        <taxon>Cardueae</taxon>
        <taxon>Arctiinae</taxon>
        <taxon>Arctium</taxon>
    </lineage>
</organism>
<evidence type="ECO:0000313" key="2">
    <source>
        <dbReference type="Proteomes" id="UP001055879"/>
    </source>
</evidence>
<accession>A0ACB8ZY70</accession>
<comment type="caution">
    <text evidence="1">The sequence shown here is derived from an EMBL/GenBank/DDBJ whole genome shotgun (WGS) entry which is preliminary data.</text>
</comment>
<evidence type="ECO:0000313" key="1">
    <source>
        <dbReference type="EMBL" id="KAI3702590.1"/>
    </source>
</evidence>
<keyword evidence="2" id="KW-1185">Reference proteome</keyword>
<reference evidence="1 2" key="2">
    <citation type="journal article" date="2022" name="Mol. Ecol. Resour.">
        <title>The genomes of chicory, endive, great burdock and yacon provide insights into Asteraceae paleo-polyploidization history and plant inulin production.</title>
        <authorList>
            <person name="Fan W."/>
            <person name="Wang S."/>
            <person name="Wang H."/>
            <person name="Wang A."/>
            <person name="Jiang F."/>
            <person name="Liu H."/>
            <person name="Zhao H."/>
            <person name="Xu D."/>
            <person name="Zhang Y."/>
        </authorList>
    </citation>
    <scope>NUCLEOTIDE SEQUENCE [LARGE SCALE GENOMIC DNA]</scope>
    <source>
        <strain evidence="2">cv. Niubang</strain>
    </source>
</reference>
<name>A0ACB8ZY70_ARCLA</name>
<dbReference type="Proteomes" id="UP001055879">
    <property type="component" value="Linkage Group LG09"/>
</dbReference>
<protein>
    <submittedName>
        <fullName evidence="1">Uncharacterized protein</fullName>
    </submittedName>
</protein>
<gene>
    <name evidence="1" type="ORF">L6452_28335</name>
</gene>
<proteinExistence type="predicted"/>
<dbReference type="EMBL" id="CM042055">
    <property type="protein sequence ID" value="KAI3702590.1"/>
    <property type="molecule type" value="Genomic_DNA"/>
</dbReference>